<feature type="compositionally biased region" description="Low complexity" evidence="14">
    <location>
        <begin position="1138"/>
        <end position="1155"/>
    </location>
</feature>
<dbReference type="Proteomes" id="UP000241769">
    <property type="component" value="Unassembled WGS sequence"/>
</dbReference>
<dbReference type="AlphaFoldDB" id="A0A2P6N7R3"/>
<feature type="domain" description="SH3" evidence="16">
    <location>
        <begin position="1053"/>
        <end position="1111"/>
    </location>
</feature>
<accession>A0A2P6N7R3</accession>
<dbReference type="PANTHER" id="PTHR13140">
    <property type="entry name" value="MYOSIN"/>
    <property type="match status" value="1"/>
</dbReference>
<feature type="binding site" evidence="13">
    <location>
        <begin position="161"/>
        <end position="168"/>
    </location>
    <ligand>
        <name>ATP</name>
        <dbReference type="ChEBI" id="CHEBI:30616"/>
    </ligand>
</feature>
<dbReference type="Gene3D" id="2.30.30.40">
    <property type="entry name" value="SH3 Domains"/>
    <property type="match status" value="1"/>
</dbReference>
<evidence type="ECO:0000259" key="18">
    <source>
        <dbReference type="PROSITE" id="PS51757"/>
    </source>
</evidence>
<dbReference type="GO" id="GO:0061851">
    <property type="term" value="C:leading edge of lamellipodium"/>
    <property type="evidence" value="ECO:0007669"/>
    <property type="project" value="UniProtKB-ARBA"/>
</dbReference>
<dbReference type="GO" id="GO:0045160">
    <property type="term" value="C:myosin I complex"/>
    <property type="evidence" value="ECO:0007669"/>
    <property type="project" value="UniProtKB-ARBA"/>
</dbReference>
<dbReference type="GO" id="GO:0005524">
    <property type="term" value="F:ATP binding"/>
    <property type="evidence" value="ECO:0007669"/>
    <property type="project" value="UniProtKB-UniRule"/>
</dbReference>
<feature type="transmembrane region" description="Helical" evidence="15">
    <location>
        <begin position="35"/>
        <end position="56"/>
    </location>
</feature>
<dbReference type="InParanoid" id="A0A2P6N7R3"/>
<evidence type="ECO:0000256" key="8">
    <source>
        <dbReference type="ARBA" id="ARBA00023123"/>
    </source>
</evidence>
<dbReference type="InterPro" id="IPR036028">
    <property type="entry name" value="SH3-like_dom_sf"/>
</dbReference>
<dbReference type="GO" id="GO:0070687">
    <property type="term" value="C:macropinocytic cup cytoskeleton"/>
    <property type="evidence" value="ECO:0007669"/>
    <property type="project" value="UniProtKB-ARBA"/>
</dbReference>
<reference evidence="19 20" key="1">
    <citation type="journal article" date="2018" name="Genome Biol. Evol.">
        <title>Multiple Roots of Fruiting Body Formation in Amoebozoa.</title>
        <authorList>
            <person name="Hillmann F."/>
            <person name="Forbes G."/>
            <person name="Novohradska S."/>
            <person name="Ferling I."/>
            <person name="Riege K."/>
            <person name="Groth M."/>
            <person name="Westermann M."/>
            <person name="Marz M."/>
            <person name="Spaller T."/>
            <person name="Winckler T."/>
            <person name="Schaap P."/>
            <person name="Glockner G."/>
        </authorList>
    </citation>
    <scope>NUCLEOTIDE SEQUENCE [LARGE SCALE GENOMIC DNA]</scope>
    <source>
        <strain evidence="19 20">Jena</strain>
    </source>
</reference>
<gene>
    <name evidence="19" type="ORF">PROFUN_12279</name>
</gene>
<dbReference type="InterPro" id="IPR027417">
    <property type="entry name" value="P-loop_NTPase"/>
</dbReference>
<evidence type="ECO:0000256" key="1">
    <source>
        <dbReference type="ARBA" id="ARBA00004544"/>
    </source>
</evidence>
<evidence type="ECO:0000259" key="17">
    <source>
        <dbReference type="PROSITE" id="PS51456"/>
    </source>
</evidence>
<dbReference type="PROSITE" id="PS50002">
    <property type="entry name" value="SH3"/>
    <property type="match status" value="1"/>
</dbReference>
<dbReference type="PROSITE" id="PS51456">
    <property type="entry name" value="MYOSIN_MOTOR"/>
    <property type="match status" value="1"/>
</dbReference>
<evidence type="ECO:0000256" key="13">
    <source>
        <dbReference type="PROSITE-ProRule" id="PRU00782"/>
    </source>
</evidence>
<dbReference type="GO" id="GO:0031143">
    <property type="term" value="C:pseudopodium"/>
    <property type="evidence" value="ECO:0007669"/>
    <property type="project" value="UniProtKB-SubCell"/>
</dbReference>
<dbReference type="GO" id="GO:0000146">
    <property type="term" value="F:microfilament motor activity"/>
    <property type="evidence" value="ECO:0007669"/>
    <property type="project" value="UniProtKB-ARBA"/>
</dbReference>
<dbReference type="SUPFAM" id="SSF50044">
    <property type="entry name" value="SH3-domain"/>
    <property type="match status" value="1"/>
</dbReference>
<comment type="similarity">
    <text evidence="2 13">Belongs to the TRAFAC class myosin-kinesin ATPase superfamily. Myosin family.</text>
</comment>
<dbReference type="InterPro" id="IPR036072">
    <property type="entry name" value="MYSc_Myo1"/>
</dbReference>
<feature type="domain" description="Myosin motor" evidence="17">
    <location>
        <begin position="67"/>
        <end position="746"/>
    </location>
</feature>
<feature type="compositionally biased region" description="Gly residues" evidence="14">
    <location>
        <begin position="1174"/>
        <end position="1188"/>
    </location>
</feature>
<dbReference type="FunFam" id="1.20.58.530:FF:000007">
    <property type="entry name" value="Myosin IE"/>
    <property type="match status" value="1"/>
</dbReference>
<evidence type="ECO:0000256" key="12">
    <source>
        <dbReference type="PROSITE-ProRule" id="PRU00192"/>
    </source>
</evidence>
<evidence type="ECO:0000256" key="15">
    <source>
        <dbReference type="SAM" id="Phobius"/>
    </source>
</evidence>
<feature type="compositionally biased region" description="Low complexity" evidence="14">
    <location>
        <begin position="1207"/>
        <end position="1216"/>
    </location>
</feature>
<dbReference type="Pfam" id="PF00018">
    <property type="entry name" value="SH3_1"/>
    <property type="match status" value="1"/>
</dbReference>
<evidence type="ECO:0000256" key="11">
    <source>
        <dbReference type="ARBA" id="ARBA00037818"/>
    </source>
</evidence>
<dbReference type="Pfam" id="PF00063">
    <property type="entry name" value="Myosin_head"/>
    <property type="match status" value="1"/>
</dbReference>
<feature type="domain" description="TH1" evidence="18">
    <location>
        <begin position="784"/>
        <end position="971"/>
    </location>
</feature>
<comment type="subcellular location">
    <subcellularLocation>
        <location evidence="11">Cell projection</location>
        <location evidence="11">Pseudopodium</location>
    </subcellularLocation>
    <subcellularLocation>
        <location evidence="1">Cytoplasm</location>
        <location evidence="1">Cell cortex</location>
    </subcellularLocation>
</comment>
<keyword evidence="10 13" id="KW-0009">Actin-binding</keyword>
<dbReference type="FunCoup" id="A0A2P6N7R3">
    <property type="interactions" value="4"/>
</dbReference>
<keyword evidence="5" id="KW-0145">Chemotaxis</keyword>
<dbReference type="Gene3D" id="1.20.120.720">
    <property type="entry name" value="Myosin VI head, motor domain, U50 subdomain"/>
    <property type="match status" value="1"/>
</dbReference>
<keyword evidence="4 12" id="KW-0728">SH3 domain</keyword>
<keyword evidence="9 13" id="KW-0505">Motor protein</keyword>
<dbReference type="GO" id="GO:0031270">
    <property type="term" value="P:pseudopodium retraction"/>
    <property type="evidence" value="ECO:0007669"/>
    <property type="project" value="UniProtKB-ARBA"/>
</dbReference>
<comment type="subunit">
    <text evidence="3">Myosin I heavy chain is single-headed. Dimer of a heavy and a light chain. Inability to self-assemble into filaments.</text>
</comment>
<dbReference type="Gene3D" id="3.40.850.10">
    <property type="entry name" value="Kinesin motor domain"/>
    <property type="match status" value="1"/>
</dbReference>
<dbReference type="SMART" id="SM00326">
    <property type="entry name" value="SH3"/>
    <property type="match status" value="1"/>
</dbReference>
<feature type="region of interest" description="Actin-binding" evidence="13">
    <location>
        <begin position="621"/>
        <end position="643"/>
    </location>
</feature>
<evidence type="ECO:0000256" key="4">
    <source>
        <dbReference type="ARBA" id="ARBA00022443"/>
    </source>
</evidence>
<dbReference type="PANTHER" id="PTHR13140:SF513">
    <property type="entry name" value="MYOSIN ID HEAVY CHAIN"/>
    <property type="match status" value="1"/>
</dbReference>
<evidence type="ECO:0000256" key="3">
    <source>
        <dbReference type="ARBA" id="ARBA00011190"/>
    </source>
</evidence>
<dbReference type="GO" id="GO:0006909">
    <property type="term" value="P:phagocytosis"/>
    <property type="evidence" value="ECO:0007669"/>
    <property type="project" value="UniProtKB-ARBA"/>
</dbReference>
<keyword evidence="15" id="KW-0812">Transmembrane</keyword>
<evidence type="ECO:0000256" key="7">
    <source>
        <dbReference type="ARBA" id="ARBA00022840"/>
    </source>
</evidence>
<dbReference type="SUPFAM" id="SSF52540">
    <property type="entry name" value="P-loop containing nucleoside triphosphate hydrolases"/>
    <property type="match status" value="1"/>
</dbReference>
<feature type="region of interest" description="Disordered" evidence="14">
    <location>
        <begin position="955"/>
        <end position="1056"/>
    </location>
</feature>
<dbReference type="PRINTS" id="PR00452">
    <property type="entry name" value="SH3DOMAIN"/>
</dbReference>
<evidence type="ECO:0000256" key="14">
    <source>
        <dbReference type="SAM" id="MobiDB-lite"/>
    </source>
</evidence>
<dbReference type="InterPro" id="IPR001452">
    <property type="entry name" value="SH3_domain"/>
</dbReference>
<proteinExistence type="inferred from homology"/>
<dbReference type="SMART" id="SM00242">
    <property type="entry name" value="MYSc"/>
    <property type="match status" value="1"/>
</dbReference>
<evidence type="ECO:0000256" key="9">
    <source>
        <dbReference type="ARBA" id="ARBA00023175"/>
    </source>
</evidence>
<dbReference type="GO" id="GO:0030175">
    <property type="term" value="C:filopodium"/>
    <property type="evidence" value="ECO:0007669"/>
    <property type="project" value="UniProtKB-ARBA"/>
</dbReference>
<evidence type="ECO:0000256" key="2">
    <source>
        <dbReference type="ARBA" id="ARBA00008314"/>
    </source>
</evidence>
<dbReference type="GO" id="GO:0005886">
    <property type="term" value="C:plasma membrane"/>
    <property type="evidence" value="ECO:0007669"/>
    <property type="project" value="TreeGrafter"/>
</dbReference>
<evidence type="ECO:0000313" key="20">
    <source>
        <dbReference type="Proteomes" id="UP000241769"/>
    </source>
</evidence>
<dbReference type="InterPro" id="IPR010926">
    <property type="entry name" value="Myosin_TH1"/>
</dbReference>
<protein>
    <submittedName>
        <fullName evidence="19">Uncharacterized protein</fullName>
    </submittedName>
</protein>
<dbReference type="Gene3D" id="1.20.58.530">
    <property type="match status" value="1"/>
</dbReference>
<evidence type="ECO:0000256" key="5">
    <source>
        <dbReference type="ARBA" id="ARBA00022500"/>
    </source>
</evidence>
<keyword evidence="15" id="KW-1133">Transmembrane helix</keyword>
<dbReference type="Gene3D" id="1.20.5.4820">
    <property type="match status" value="1"/>
</dbReference>
<dbReference type="FunFam" id="1.10.10.820:FF:000001">
    <property type="entry name" value="Myosin heavy chain"/>
    <property type="match status" value="1"/>
</dbReference>
<keyword evidence="8 13" id="KW-0518">Myosin</keyword>
<sequence length="1241" mass="136359">MDGTLFTPDPRERQEREIERQNIVRSKILPLQIRIFGARAFLIPAVLVTIGAVFHLRQTSEMYSSKHGVDDMVMLTKVNNDGITDNLKKRHAADVIYTYIGHVLISVNPFKEIKDLYTDRTLKDYKGKYRYELPPHVYSLADDMYRSMLNDRENQCVIISGESGAGKTEASKKIMQFIAAVSGNSPSVTHVKNVIIESNPLLEAFGNAKTLRNNNSSRFGKYMEIQFDLSGDPQGGRVNNYLLEKSRVCGRSQNERSFHIFYQLIAGADSSLQSELGLSGPDYFNYLSSSRCYQVDGIDDKAEFMDTMKSMNTMGIAKDAQHEVLRLLAGILYLGNIVFVHGGKGDESKVQDPQVVDMFAHLIQSDSMSCTKALLFRTIQTGTAGKSARVSTYDCPNNVEAAEYSRDALAKALYTRLFDWIVMHINSALGWIEGEFLTLGILDIYGFEIFEKNGFEQFCINYVNERLQQIFIQLTLKAEQEEYDREGIKWEHIDFFNNKICCDLIESKKPIGILVMLDDVCNFPKGSDEKFLQKLCESYTGHAHFSGGMGAGEFIIKHYAGEVVYNTDGFCDKNRDLLVNDLIDLAHCTQSWLIQDLFPEAKTIADKRRPTSAGFKIKESINQLVAALEICAPHYIRCIKPNEKKQAGGFDNGMVHHQVKYLGLLENIRVRRAGYAFRQFYDKFFYRYRVCSSQTWPNYSGKPTDPAVADAILSVMNLEAGQYQKGKTKVFIRAPETLFALEELRERKVYSYANSIQRFFLQFSMNNYFYNLQMTANSKVQGKKERRRLSLERPFKGDYINYRENFPLKAMIERNGKEKMGFADRVNKYTRSVKKQRRLILITDQAVYLIAIDKNKDKDKVARAKKPWLYVEKRRLTHSSIRGISFSTLGDNFFVLHVPGSYDSVLECRRKTEMLSLLLKYNSGLNIAFSDNINFSVKENKQGLIGFAKDPTIAQGQAKPKGKRIMVGQGLPASTTPNIKPPAAVPVTTQQSDPYGRNRGGGAAAAGGARGPQSNRGNPSARAGAGGVPRGGAAPRAAPRPAPGGAPPPSSGPQPLRCEALYEFEAENPDELSFGVGATIEVIKQEGEWWIGSYQGREGMFPATYVKLLPQSAPSAGGAPRGAPRGAPMGAPAGGAPRGAPMGAPRGAPMGAPMGAPGGAPRGAPMGAPRGAPPGAGGAPRGGPGGPMRGAPPGGAPPGRGAPPSAPRGAAPPTRGGPAGRGGPPGGFPMPGAGPRGGRGY</sequence>
<name>A0A2P6N7R3_9EUKA</name>
<dbReference type="GO" id="GO:0051015">
    <property type="term" value="F:actin filament binding"/>
    <property type="evidence" value="ECO:0007669"/>
    <property type="project" value="UniProtKB-ARBA"/>
</dbReference>
<dbReference type="FunFam" id="2.30.30.40:FF:000072">
    <property type="entry name" value="Unconventional Myosin IB"/>
    <property type="match status" value="1"/>
</dbReference>
<feature type="region of interest" description="Disordered" evidence="14">
    <location>
        <begin position="1113"/>
        <end position="1241"/>
    </location>
</feature>
<evidence type="ECO:0000259" key="16">
    <source>
        <dbReference type="PROSITE" id="PS50002"/>
    </source>
</evidence>
<dbReference type="GO" id="GO:0005543">
    <property type="term" value="F:phospholipid binding"/>
    <property type="evidence" value="ECO:0007669"/>
    <property type="project" value="UniProtKB-ARBA"/>
</dbReference>
<evidence type="ECO:0000256" key="10">
    <source>
        <dbReference type="ARBA" id="ARBA00023203"/>
    </source>
</evidence>
<dbReference type="Pfam" id="PF06017">
    <property type="entry name" value="Myosin_TH1"/>
    <property type="match status" value="1"/>
</dbReference>
<dbReference type="InterPro" id="IPR001609">
    <property type="entry name" value="Myosin_head_motor_dom-like"/>
</dbReference>
<keyword evidence="7 13" id="KW-0067">ATP-binding</keyword>
<feature type="compositionally biased region" description="Pro residues" evidence="14">
    <location>
        <begin position="1194"/>
        <end position="1206"/>
    </location>
</feature>
<keyword evidence="15" id="KW-0472">Membrane</keyword>
<keyword evidence="20" id="KW-1185">Reference proteome</keyword>
<keyword evidence="6 13" id="KW-0547">Nucleotide-binding</keyword>
<feature type="compositionally biased region" description="Low complexity" evidence="14">
    <location>
        <begin position="1113"/>
        <end position="1131"/>
    </location>
</feature>
<dbReference type="GO" id="GO:0062201">
    <property type="term" value="C:actin wave"/>
    <property type="evidence" value="ECO:0007669"/>
    <property type="project" value="UniProtKB-ARBA"/>
</dbReference>
<dbReference type="OrthoDB" id="6108017at2759"/>
<dbReference type="GO" id="GO:0032027">
    <property type="term" value="F:myosin light chain binding"/>
    <property type="evidence" value="ECO:0007669"/>
    <property type="project" value="UniProtKB-ARBA"/>
</dbReference>
<evidence type="ECO:0000256" key="6">
    <source>
        <dbReference type="ARBA" id="ARBA00022741"/>
    </source>
</evidence>
<dbReference type="Gene3D" id="1.10.10.820">
    <property type="match status" value="1"/>
</dbReference>
<evidence type="ECO:0000313" key="19">
    <source>
        <dbReference type="EMBL" id="PRP79992.1"/>
    </source>
</evidence>
<dbReference type="GO" id="GO:0007015">
    <property type="term" value="P:actin filament organization"/>
    <property type="evidence" value="ECO:0007669"/>
    <property type="project" value="TreeGrafter"/>
</dbReference>
<dbReference type="CDD" id="cd01378">
    <property type="entry name" value="MYSc_Myo1"/>
    <property type="match status" value="1"/>
</dbReference>
<dbReference type="PROSITE" id="PS51757">
    <property type="entry name" value="TH1"/>
    <property type="match status" value="1"/>
</dbReference>
<dbReference type="STRING" id="1890364.A0A2P6N7R3"/>
<feature type="compositionally biased region" description="Gly residues" evidence="14">
    <location>
        <begin position="998"/>
        <end position="1010"/>
    </location>
</feature>
<dbReference type="InterPro" id="IPR036961">
    <property type="entry name" value="Kinesin_motor_dom_sf"/>
</dbReference>
<dbReference type="PRINTS" id="PR00193">
    <property type="entry name" value="MYOSINHEAVY"/>
</dbReference>
<comment type="caution">
    <text evidence="19">The sequence shown here is derived from an EMBL/GenBank/DDBJ whole genome shotgun (WGS) entry which is preliminary data.</text>
</comment>
<feature type="compositionally biased region" description="Pro residues" evidence="14">
    <location>
        <begin position="1038"/>
        <end position="1052"/>
    </location>
</feature>
<dbReference type="GO" id="GO:0043327">
    <property type="term" value="P:chemotaxis to cAMP"/>
    <property type="evidence" value="ECO:0007669"/>
    <property type="project" value="TreeGrafter"/>
</dbReference>
<dbReference type="FunFam" id="3.40.850.10:FF:000101">
    <property type="entry name" value="Slow myosin heavy chain 2"/>
    <property type="match status" value="1"/>
</dbReference>
<organism evidence="19 20">
    <name type="scientific">Planoprotostelium fungivorum</name>
    <dbReference type="NCBI Taxonomy" id="1890364"/>
    <lineage>
        <taxon>Eukaryota</taxon>
        <taxon>Amoebozoa</taxon>
        <taxon>Evosea</taxon>
        <taxon>Variosea</taxon>
        <taxon>Cavosteliida</taxon>
        <taxon>Cavosteliaceae</taxon>
        <taxon>Planoprotostelium</taxon>
    </lineage>
</organism>
<dbReference type="EMBL" id="MDYQ01000164">
    <property type="protein sequence ID" value="PRP79992.1"/>
    <property type="molecule type" value="Genomic_DNA"/>
</dbReference>